<feature type="binding site" evidence="8">
    <location>
        <position position="182"/>
    </location>
    <ligand>
        <name>[4Fe-4S] cluster</name>
        <dbReference type="ChEBI" id="CHEBI:49883"/>
        <label>2</label>
        <note>4Fe-4S-S-AdoMet</note>
    </ligand>
</feature>
<dbReference type="InterPro" id="IPR038135">
    <property type="entry name" value="Methylthiotransferase_N_sf"/>
</dbReference>
<dbReference type="InterPro" id="IPR007197">
    <property type="entry name" value="rSAM"/>
</dbReference>
<reference evidence="13" key="1">
    <citation type="journal article" date="2019" name="Int. J. Syst. Evol. Microbiol.">
        <title>The Global Catalogue of Microorganisms (GCM) 10K type strain sequencing project: providing services to taxonomists for standard genome sequencing and annotation.</title>
        <authorList>
            <consortium name="The Broad Institute Genomics Platform"/>
            <consortium name="The Broad Institute Genome Sequencing Center for Infectious Disease"/>
            <person name="Wu L."/>
            <person name="Ma J."/>
        </authorList>
    </citation>
    <scope>NUCLEOTIDE SEQUENCE [LARGE SCALE GENOMIC DNA]</scope>
    <source>
        <strain evidence="13">JCM 31406</strain>
    </source>
</reference>
<dbReference type="SFLD" id="SFLDF00274">
    <property type="entry name" value="ribosomal_protein_S12_methylth"/>
    <property type="match status" value="1"/>
</dbReference>
<dbReference type="InterPro" id="IPR002792">
    <property type="entry name" value="TRAM_dom"/>
</dbReference>
<keyword evidence="12" id="KW-0689">Ribosomal protein</keyword>
<dbReference type="PROSITE" id="PS01278">
    <property type="entry name" value="MTTASE_RADICAL"/>
    <property type="match status" value="1"/>
</dbReference>
<evidence type="ECO:0000256" key="1">
    <source>
        <dbReference type="ARBA" id="ARBA00022485"/>
    </source>
</evidence>
<accession>A0ABQ2SHK9</accession>
<evidence type="ECO:0000256" key="4">
    <source>
        <dbReference type="ARBA" id="ARBA00022691"/>
    </source>
</evidence>
<keyword evidence="3 8" id="KW-0808">Transferase</keyword>
<feature type="binding site" evidence="8">
    <location>
        <position position="178"/>
    </location>
    <ligand>
        <name>[4Fe-4S] cluster</name>
        <dbReference type="ChEBI" id="CHEBI:49883"/>
        <label>2</label>
        <note>4Fe-4S-S-AdoMet</note>
    </ligand>
</feature>
<dbReference type="Pfam" id="PF18693">
    <property type="entry name" value="TRAM_2"/>
    <property type="match status" value="1"/>
</dbReference>
<comment type="caution">
    <text evidence="12">The sequence shown here is derived from an EMBL/GenBank/DDBJ whole genome shotgun (WGS) entry which is preliminary data.</text>
</comment>
<dbReference type="InterPro" id="IPR058240">
    <property type="entry name" value="rSAM_sf"/>
</dbReference>
<comment type="similarity">
    <text evidence="8">Belongs to the methylthiotransferase family. RimO subfamily.</text>
</comment>
<keyword evidence="4 8" id="KW-0949">S-adenosyl-L-methionine</keyword>
<evidence type="ECO:0000259" key="11">
    <source>
        <dbReference type="PROSITE" id="PS51918"/>
    </source>
</evidence>
<dbReference type="InterPro" id="IPR023404">
    <property type="entry name" value="rSAM_horseshoe"/>
</dbReference>
<dbReference type="InterPro" id="IPR005839">
    <property type="entry name" value="Methylthiotransferase"/>
</dbReference>
<feature type="binding site" evidence="8">
    <location>
        <position position="87"/>
    </location>
    <ligand>
        <name>[4Fe-4S] cluster</name>
        <dbReference type="ChEBI" id="CHEBI:49883"/>
        <label>1</label>
    </ligand>
</feature>
<evidence type="ECO:0000313" key="13">
    <source>
        <dbReference type="Proteomes" id="UP000620633"/>
    </source>
</evidence>
<evidence type="ECO:0000256" key="6">
    <source>
        <dbReference type="ARBA" id="ARBA00023004"/>
    </source>
</evidence>
<dbReference type="Gene3D" id="3.80.30.20">
    <property type="entry name" value="tm_1862 like domain"/>
    <property type="match status" value="1"/>
</dbReference>
<comment type="subcellular location">
    <subcellularLocation>
        <location evidence="8">Cytoplasm</location>
    </subcellularLocation>
</comment>
<sequence>MMEGNGPAVAGAKRVGFISLGCPKALVDSERILTQLRFEGYEVAASYENADAVIVNTCGFITPAVEESLSAIGEALEATGKVIVTGCLGERPEKIMERHPKVAAITGSEAVDDVMGHVRTLLPIDTSAFTGLLPVAAPGTRADAVQPEREDTRHGDVFAPSVKLTPKHYAYVKIAEGCNHTCSFCIIPKLRGLQVSRDAGSVLYEAYRLIAGGTKELMIISQDTSAYGVDVRYRESEFQGEQVRAHLTDLAVKLGEMGAWVRMHYVYPYPHVEKIVELMAAGKILPYLDVPLQHASPKILRSMRRPGAGKQLDTIRRWREICPELVIRSTFIVGFPGETEADFQELLQFLEDARLDRVGAFTYSDVDEADANALPDAVPQDVKEERLSRFMEVAQRISAERLAEKVGTVMDVIVDEFNDDEDDAPGTKLIGRTKGDAPGIDGQVYLFAGDFAGTVKIGDIVRVRIEDSDEYDLYGEVVETPAWKPNVPQLGHFGKH</sequence>
<dbReference type="PANTHER" id="PTHR43837:SF1">
    <property type="entry name" value="RIBOSOMAL PROTEIN US12 METHYLTHIOTRANSFERASE RIMO"/>
    <property type="match status" value="1"/>
</dbReference>
<keyword evidence="7 8" id="KW-0411">Iron-sulfur</keyword>
<dbReference type="Pfam" id="PF04055">
    <property type="entry name" value="Radical_SAM"/>
    <property type="match status" value="1"/>
</dbReference>
<feature type="domain" description="Radical SAM core" evidence="11">
    <location>
        <begin position="164"/>
        <end position="400"/>
    </location>
</feature>
<dbReference type="HAMAP" id="MF_01865">
    <property type="entry name" value="MTTase_RimO"/>
    <property type="match status" value="1"/>
</dbReference>
<protein>
    <recommendedName>
        <fullName evidence="8">Ribosomal protein uS12 methylthiotransferase RimO</fullName>
        <shortName evidence="8">uS12 MTTase</shortName>
        <shortName evidence="8">uS12 methylthiotransferase</shortName>
        <ecNumber evidence="8">2.8.4.4</ecNumber>
    </recommendedName>
    <alternativeName>
        <fullName evidence="8">Ribosomal protein uS12 (aspartate-C(3))-methylthiotransferase</fullName>
    </alternativeName>
    <alternativeName>
        <fullName evidence="8">Ribosome maturation factor RimO</fullName>
    </alternativeName>
</protein>
<evidence type="ECO:0000259" key="9">
    <source>
        <dbReference type="PROSITE" id="PS50926"/>
    </source>
</evidence>
<keyword evidence="6 8" id="KW-0408">Iron</keyword>
<dbReference type="GO" id="GO:0005840">
    <property type="term" value="C:ribosome"/>
    <property type="evidence" value="ECO:0007669"/>
    <property type="project" value="UniProtKB-KW"/>
</dbReference>
<dbReference type="InterPro" id="IPR013848">
    <property type="entry name" value="Methylthiotransferase_N"/>
</dbReference>
<evidence type="ECO:0000313" key="12">
    <source>
        <dbReference type="EMBL" id="GGS26450.1"/>
    </source>
</evidence>
<evidence type="ECO:0000256" key="3">
    <source>
        <dbReference type="ARBA" id="ARBA00022679"/>
    </source>
</evidence>
<dbReference type="InterPro" id="IPR012340">
    <property type="entry name" value="NA-bd_OB-fold"/>
</dbReference>
<evidence type="ECO:0000259" key="10">
    <source>
        <dbReference type="PROSITE" id="PS51449"/>
    </source>
</evidence>
<proteinExistence type="inferred from homology"/>
<dbReference type="SUPFAM" id="SSF102114">
    <property type="entry name" value="Radical SAM enzymes"/>
    <property type="match status" value="1"/>
</dbReference>
<dbReference type="NCBIfam" id="TIGR01125">
    <property type="entry name" value="30S ribosomal protein S12 methylthiotransferase RimO"/>
    <property type="match status" value="1"/>
</dbReference>
<feature type="binding site" evidence="8">
    <location>
        <position position="22"/>
    </location>
    <ligand>
        <name>[4Fe-4S] cluster</name>
        <dbReference type="ChEBI" id="CHEBI:49883"/>
        <label>1</label>
    </ligand>
</feature>
<dbReference type="SFLD" id="SFLDG01082">
    <property type="entry name" value="B12-binding_domain_containing"/>
    <property type="match status" value="1"/>
</dbReference>
<dbReference type="SMART" id="SM00729">
    <property type="entry name" value="Elp3"/>
    <property type="match status" value="1"/>
</dbReference>
<dbReference type="InterPro" id="IPR005840">
    <property type="entry name" value="Ribosomal_uS12_MeSTrfase_RimO"/>
</dbReference>
<keyword evidence="5 8" id="KW-0479">Metal-binding</keyword>
<dbReference type="Gene3D" id="2.40.50.140">
    <property type="entry name" value="Nucleic acid-binding proteins"/>
    <property type="match status" value="1"/>
</dbReference>
<gene>
    <name evidence="8 12" type="primary">rimO</name>
    <name evidence="12" type="ORF">GCM10008961_17320</name>
</gene>
<keyword evidence="1 8" id="KW-0004">4Fe-4S</keyword>
<evidence type="ECO:0000256" key="8">
    <source>
        <dbReference type="HAMAP-Rule" id="MF_01865"/>
    </source>
</evidence>
<evidence type="ECO:0000256" key="7">
    <source>
        <dbReference type="ARBA" id="ARBA00023014"/>
    </source>
</evidence>
<dbReference type="PROSITE" id="PS50926">
    <property type="entry name" value="TRAM"/>
    <property type="match status" value="1"/>
</dbReference>
<keyword evidence="2 8" id="KW-0963">Cytoplasm</keyword>
<feature type="domain" description="TRAM" evidence="9">
    <location>
        <begin position="403"/>
        <end position="479"/>
    </location>
</feature>
<feature type="binding site" evidence="8">
    <location>
        <position position="58"/>
    </location>
    <ligand>
        <name>[4Fe-4S] cluster</name>
        <dbReference type="ChEBI" id="CHEBI:49883"/>
        <label>1</label>
    </ligand>
</feature>
<name>A0ABQ2SHK9_9DEIO</name>
<dbReference type="EC" id="2.8.4.4" evidence="8"/>
<dbReference type="PROSITE" id="PS51918">
    <property type="entry name" value="RADICAL_SAM"/>
    <property type="match status" value="1"/>
</dbReference>
<keyword evidence="12" id="KW-0687">Ribonucleoprotein</keyword>
<dbReference type="EMBL" id="BMQO01000006">
    <property type="protein sequence ID" value="GGS26450.1"/>
    <property type="molecule type" value="Genomic_DNA"/>
</dbReference>
<evidence type="ECO:0000256" key="5">
    <source>
        <dbReference type="ARBA" id="ARBA00022723"/>
    </source>
</evidence>
<dbReference type="PANTHER" id="PTHR43837">
    <property type="entry name" value="RIBOSOMAL PROTEIN S12 METHYLTHIOTRANSFERASE RIMO"/>
    <property type="match status" value="1"/>
</dbReference>
<dbReference type="PROSITE" id="PS51449">
    <property type="entry name" value="MTTASE_N"/>
    <property type="match status" value="1"/>
</dbReference>
<dbReference type="SFLD" id="SFLDS00029">
    <property type="entry name" value="Radical_SAM"/>
    <property type="match status" value="1"/>
</dbReference>
<feature type="binding site" evidence="8">
    <location>
        <position position="185"/>
    </location>
    <ligand>
        <name>[4Fe-4S] cluster</name>
        <dbReference type="ChEBI" id="CHEBI:49883"/>
        <label>2</label>
        <note>4Fe-4S-S-AdoMet</note>
    </ligand>
</feature>
<comment type="cofactor">
    <cofactor evidence="8">
        <name>[4Fe-4S] cluster</name>
        <dbReference type="ChEBI" id="CHEBI:49883"/>
    </cofactor>
    <text evidence="8">Binds 2 [4Fe-4S] clusters. One cluster is coordinated with 3 cysteines and an exchangeable S-adenosyl-L-methionine.</text>
</comment>
<dbReference type="Gene3D" id="3.40.50.12160">
    <property type="entry name" value="Methylthiotransferase, N-terminal domain"/>
    <property type="match status" value="1"/>
</dbReference>
<dbReference type="Proteomes" id="UP000620633">
    <property type="component" value="Unassembled WGS sequence"/>
</dbReference>
<organism evidence="12 13">
    <name type="scientific">Deinococcus knuensis</name>
    <dbReference type="NCBI Taxonomy" id="1837380"/>
    <lineage>
        <taxon>Bacteria</taxon>
        <taxon>Thermotogati</taxon>
        <taxon>Deinococcota</taxon>
        <taxon>Deinococci</taxon>
        <taxon>Deinococcales</taxon>
        <taxon>Deinococcaceae</taxon>
        <taxon>Deinococcus</taxon>
    </lineage>
</organism>
<dbReference type="InterPro" id="IPR020612">
    <property type="entry name" value="Methylthiotransferase_CS"/>
</dbReference>
<evidence type="ECO:0000256" key="2">
    <source>
        <dbReference type="ARBA" id="ARBA00022490"/>
    </source>
</evidence>
<dbReference type="InterPro" id="IPR006638">
    <property type="entry name" value="Elp3/MiaA/NifB-like_rSAM"/>
</dbReference>
<comment type="catalytic activity">
    <reaction evidence="8">
        <text>L-aspartate(89)-[ribosomal protein uS12]-hydrogen + (sulfur carrier)-SH + AH2 + 2 S-adenosyl-L-methionine = 3-methylsulfanyl-L-aspartate(89)-[ribosomal protein uS12]-hydrogen + (sulfur carrier)-H + 5'-deoxyadenosine + L-methionine + A + S-adenosyl-L-homocysteine + 2 H(+)</text>
        <dbReference type="Rhea" id="RHEA:37087"/>
        <dbReference type="Rhea" id="RHEA-COMP:10460"/>
        <dbReference type="Rhea" id="RHEA-COMP:10461"/>
        <dbReference type="Rhea" id="RHEA-COMP:14737"/>
        <dbReference type="Rhea" id="RHEA-COMP:14739"/>
        <dbReference type="ChEBI" id="CHEBI:13193"/>
        <dbReference type="ChEBI" id="CHEBI:15378"/>
        <dbReference type="ChEBI" id="CHEBI:17319"/>
        <dbReference type="ChEBI" id="CHEBI:17499"/>
        <dbReference type="ChEBI" id="CHEBI:29917"/>
        <dbReference type="ChEBI" id="CHEBI:29961"/>
        <dbReference type="ChEBI" id="CHEBI:57844"/>
        <dbReference type="ChEBI" id="CHEBI:57856"/>
        <dbReference type="ChEBI" id="CHEBI:59789"/>
        <dbReference type="ChEBI" id="CHEBI:64428"/>
        <dbReference type="ChEBI" id="CHEBI:73599"/>
        <dbReference type="EC" id="2.8.4.4"/>
    </reaction>
</comment>
<keyword evidence="13" id="KW-1185">Reference proteome</keyword>
<dbReference type="NCBIfam" id="TIGR00089">
    <property type="entry name" value="MiaB/RimO family radical SAM methylthiotransferase"/>
    <property type="match status" value="1"/>
</dbReference>
<dbReference type="SFLD" id="SFLDG01061">
    <property type="entry name" value="methylthiotransferase"/>
    <property type="match status" value="1"/>
</dbReference>
<comment type="function">
    <text evidence="8">Catalyzes the methylthiolation of an aspartic acid residue of ribosomal protein uS12.</text>
</comment>
<feature type="domain" description="MTTase N-terminal" evidence="10">
    <location>
        <begin position="13"/>
        <end position="123"/>
    </location>
</feature>
<dbReference type="Pfam" id="PF00919">
    <property type="entry name" value="UPF0004"/>
    <property type="match status" value="1"/>
</dbReference>